<dbReference type="AlphaFoldDB" id="A0A3N4P5R9"/>
<dbReference type="EMBL" id="RPFJ01000002">
    <property type="protein sequence ID" value="RPE00207.1"/>
    <property type="molecule type" value="Genomic_DNA"/>
</dbReference>
<organism evidence="1 2">
    <name type="scientific">Aureibaculum marinum</name>
    <dbReference type="NCBI Taxonomy" id="2487930"/>
    <lineage>
        <taxon>Bacteria</taxon>
        <taxon>Pseudomonadati</taxon>
        <taxon>Bacteroidota</taxon>
        <taxon>Flavobacteriia</taxon>
        <taxon>Flavobacteriales</taxon>
        <taxon>Flavobacteriaceae</taxon>
        <taxon>Aureibaculum</taxon>
    </lineage>
</organism>
<reference evidence="1 2" key="1">
    <citation type="submission" date="2018-11" db="EMBL/GenBank/DDBJ databases">
        <title>Aureibaculum marinum gen. nov., sp. nov., a member of the family Flavobacteriaceae isolated from the Bohai Sea.</title>
        <authorList>
            <person name="Ji X."/>
        </authorList>
    </citation>
    <scope>NUCLEOTIDE SEQUENCE [LARGE SCALE GENOMIC DNA]</scope>
    <source>
        <strain evidence="1 2">BH-SD17</strain>
    </source>
</reference>
<keyword evidence="2" id="KW-1185">Reference proteome</keyword>
<name>A0A3N4P5R9_9FLAO</name>
<dbReference type="Pfam" id="PF14114">
    <property type="entry name" value="DUF4286"/>
    <property type="match status" value="1"/>
</dbReference>
<proteinExistence type="predicted"/>
<evidence type="ECO:0000313" key="1">
    <source>
        <dbReference type="EMBL" id="RPE00207.1"/>
    </source>
</evidence>
<dbReference type="Proteomes" id="UP000270856">
    <property type="component" value="Unassembled WGS sequence"/>
</dbReference>
<gene>
    <name evidence="1" type="ORF">EGM88_02790</name>
</gene>
<dbReference type="OrthoDB" id="1121837at2"/>
<evidence type="ECO:0000313" key="2">
    <source>
        <dbReference type="Proteomes" id="UP000270856"/>
    </source>
</evidence>
<dbReference type="InterPro" id="IPR025563">
    <property type="entry name" value="DUF4286"/>
</dbReference>
<accession>A0A3N4P5R9</accession>
<protein>
    <submittedName>
        <fullName evidence="1">DUF4286 family protein</fullName>
    </submittedName>
</protein>
<dbReference type="RefSeq" id="WP_123896443.1">
    <property type="nucleotide sequence ID" value="NZ_RPFJ01000002.1"/>
</dbReference>
<sequence length="109" mass="12866">MYIYNVTVNIDASVEQEWLNWMQNTHIPEMLETGKFFEAKMCQVMVEEDMGGVTYSIQYTSKNKETLEKYYSENADELRQKALKSFGDKFVSFRTELKVVNHVKNFIKS</sequence>
<comment type="caution">
    <text evidence="1">The sequence shown here is derived from an EMBL/GenBank/DDBJ whole genome shotgun (WGS) entry which is preliminary data.</text>
</comment>